<reference evidence="1" key="1">
    <citation type="submission" date="2022-04" db="EMBL/GenBank/DDBJ databases">
        <authorList>
            <person name="Criscuolo A."/>
        </authorList>
    </citation>
    <scope>NUCLEOTIDE SEQUENCE</scope>
    <source>
        <strain evidence="1">CIP111895</strain>
    </source>
</reference>
<gene>
    <name evidence="1" type="ORF">BACCIP111895_02265</name>
</gene>
<dbReference type="Proteomes" id="UP000838308">
    <property type="component" value="Unassembled WGS sequence"/>
</dbReference>
<comment type="caution">
    <text evidence="1">The sequence shown here is derived from an EMBL/GenBank/DDBJ whole genome shotgun (WGS) entry which is preliminary data.</text>
</comment>
<accession>A0ABN8KNE4</accession>
<keyword evidence="2" id="KW-1185">Reference proteome</keyword>
<dbReference type="RefSeq" id="WP_248735385.1">
    <property type="nucleotide sequence ID" value="NZ_CALBWS010000013.1"/>
</dbReference>
<evidence type="ECO:0000313" key="1">
    <source>
        <dbReference type="EMBL" id="CAH2715081.1"/>
    </source>
</evidence>
<evidence type="ECO:0000313" key="2">
    <source>
        <dbReference type="Proteomes" id="UP000838308"/>
    </source>
</evidence>
<organism evidence="1 2">
    <name type="scientific">Neobacillus rhizosphaerae</name>
    <dbReference type="NCBI Taxonomy" id="2880965"/>
    <lineage>
        <taxon>Bacteria</taxon>
        <taxon>Bacillati</taxon>
        <taxon>Bacillota</taxon>
        <taxon>Bacilli</taxon>
        <taxon>Bacillales</taxon>
        <taxon>Bacillaceae</taxon>
        <taxon>Neobacillus</taxon>
    </lineage>
</organism>
<protein>
    <submittedName>
        <fullName evidence="1">Uncharacterized protein</fullName>
    </submittedName>
</protein>
<dbReference type="EMBL" id="CALBWS010000013">
    <property type="protein sequence ID" value="CAH2715081.1"/>
    <property type="molecule type" value="Genomic_DNA"/>
</dbReference>
<name>A0ABN8KNE4_9BACI</name>
<proteinExistence type="predicted"/>
<sequence>MDLETHYKNEVIGAVNTFIQMINQADKWNPEGKGIIENNWFYLLQDNNTFLAKLKINGVDEVLSFQKSEWKNLSANMLGNSKLKELYKRLT</sequence>